<keyword evidence="4" id="KW-1185">Reference proteome</keyword>
<feature type="domain" description="Ubiquitin-like" evidence="2">
    <location>
        <begin position="439"/>
        <end position="520"/>
    </location>
</feature>
<evidence type="ECO:0000313" key="3">
    <source>
        <dbReference type="EMBL" id="RDL41690.1"/>
    </source>
</evidence>
<evidence type="ECO:0000259" key="2">
    <source>
        <dbReference type="Pfam" id="PF22893"/>
    </source>
</evidence>
<evidence type="ECO:0000256" key="1">
    <source>
        <dbReference type="SAM" id="MobiDB-lite"/>
    </source>
</evidence>
<comment type="caution">
    <text evidence="3">The sequence shown here is derived from an EMBL/GenBank/DDBJ whole genome shotgun (WGS) entry which is preliminary data.</text>
</comment>
<dbReference type="InterPro" id="IPR054464">
    <property type="entry name" value="ULD_fung"/>
</dbReference>
<dbReference type="RefSeq" id="XP_031874346.1">
    <property type="nucleotide sequence ID" value="XM_032010292.1"/>
</dbReference>
<feature type="region of interest" description="Disordered" evidence="1">
    <location>
        <begin position="343"/>
        <end position="389"/>
    </location>
</feature>
<name>A0A370U1N5_9HELO</name>
<evidence type="ECO:0000313" key="4">
    <source>
        <dbReference type="Proteomes" id="UP000254866"/>
    </source>
</evidence>
<dbReference type="Proteomes" id="UP000254866">
    <property type="component" value="Unassembled WGS sequence"/>
</dbReference>
<dbReference type="STRING" id="2656787.A0A370U1N5"/>
<dbReference type="OrthoDB" id="3045089at2759"/>
<dbReference type="GeneID" id="43594518"/>
<dbReference type="EMBL" id="NPIC01000001">
    <property type="protein sequence ID" value="RDL41690.1"/>
    <property type="molecule type" value="Genomic_DNA"/>
</dbReference>
<proteinExistence type="predicted"/>
<dbReference type="Pfam" id="PF22893">
    <property type="entry name" value="ULD_2"/>
    <property type="match status" value="1"/>
</dbReference>
<dbReference type="AlphaFoldDB" id="A0A370U1N5"/>
<sequence length="542" mass="61033">METGGAEQHSFTAPNSMELDLDLVAERQPPEHAMHSTASRGRPRLGNAPPSHDSHRPAIAWLSFSGCKLDSPSEDFLHHTKYGVLLISRNPPKDCAVDHHAEACGKIRGRSTDGEPGNRETERQAGIHGNAMIATGFLAVELPRIDISFPASLPFPTRGGLTAPSRDFASKNIWIALWKRKSASLCWCSTPHILIRYHRVYQVMRKNEELSGKVMWKGSATAMPDSWKKMGWVLFKKEELKALRDNLHVKLSNISVLIATANYERMPSHVAQYQDTPTLNTPPPPSYTHLAEEQPECFPNNIASTSTAVRGAPRAAKPSELDARFARLEEMMAQQRLAQMLLDQQRKSDSAVTKEAGEQPIPDFEVNEDEIHEESQGSEFEPESEPQPSCLPLPSEVIELFTRFEVFIKAQRRKECYDLELISDLERVVDKYMSNNKVYKPIRFKDVVGRKFSFPFHLAQTWAGMEELIKQAFVHVDVIGTHVASGQYDLLGPNGERIRPSAWESVIQPDWSITMLLWPMVEPTHYGPHNPPLLPPPPPLVW</sequence>
<reference evidence="3 4" key="1">
    <citation type="journal article" date="2018" name="IMA Fungus">
        <title>IMA Genome-F 9: Draft genome sequence of Annulohypoxylon stygium, Aspergillus mulundensis, Berkeleyomyces basicola (syn. Thielaviopsis basicola), Ceratocystis smalleyi, two Cercospora beticola strains, Coleophoma cylindrospora, Fusarium fracticaudum, Phialophora cf. hyalina, and Morchella septimelata.</title>
        <authorList>
            <person name="Wingfield B.D."/>
            <person name="Bills G.F."/>
            <person name="Dong Y."/>
            <person name="Huang W."/>
            <person name="Nel W.J."/>
            <person name="Swalarsk-Parry B.S."/>
            <person name="Vaghefi N."/>
            <person name="Wilken P.M."/>
            <person name="An Z."/>
            <person name="de Beer Z.W."/>
            <person name="De Vos L."/>
            <person name="Chen L."/>
            <person name="Duong T.A."/>
            <person name="Gao Y."/>
            <person name="Hammerbacher A."/>
            <person name="Kikkert J.R."/>
            <person name="Li Y."/>
            <person name="Li H."/>
            <person name="Li K."/>
            <person name="Li Q."/>
            <person name="Liu X."/>
            <person name="Ma X."/>
            <person name="Naidoo K."/>
            <person name="Pethybridge S.J."/>
            <person name="Sun J."/>
            <person name="Steenkamp E.T."/>
            <person name="van der Nest M.A."/>
            <person name="van Wyk S."/>
            <person name="Wingfield M.J."/>
            <person name="Xiong C."/>
            <person name="Yue Q."/>
            <person name="Zhang X."/>
        </authorList>
    </citation>
    <scope>NUCLEOTIDE SEQUENCE [LARGE SCALE GENOMIC DNA]</scope>
    <source>
        <strain evidence="3 4">BP 5553</strain>
    </source>
</reference>
<protein>
    <recommendedName>
        <fullName evidence="2">Ubiquitin-like domain-containing protein</fullName>
    </recommendedName>
</protein>
<feature type="region of interest" description="Disordered" evidence="1">
    <location>
        <begin position="31"/>
        <end position="54"/>
    </location>
</feature>
<organism evidence="3 4">
    <name type="scientific">Venustampulla echinocandica</name>
    <dbReference type="NCBI Taxonomy" id="2656787"/>
    <lineage>
        <taxon>Eukaryota</taxon>
        <taxon>Fungi</taxon>
        <taxon>Dikarya</taxon>
        <taxon>Ascomycota</taxon>
        <taxon>Pezizomycotina</taxon>
        <taxon>Leotiomycetes</taxon>
        <taxon>Helotiales</taxon>
        <taxon>Pleuroascaceae</taxon>
        <taxon>Venustampulla</taxon>
    </lineage>
</organism>
<gene>
    <name evidence="3" type="ORF">BP5553_01669</name>
</gene>
<accession>A0A370U1N5</accession>